<accession>A0A0P9GRQ7</accession>
<evidence type="ECO:0000256" key="8">
    <source>
        <dbReference type="HAMAP-Rule" id="MF_01937"/>
    </source>
</evidence>
<dbReference type="InterPro" id="IPR026046">
    <property type="entry name" value="UBIAD1"/>
</dbReference>
<dbReference type="GO" id="GO:0005886">
    <property type="term" value="C:plasma membrane"/>
    <property type="evidence" value="ECO:0007669"/>
    <property type="project" value="UniProtKB-SubCell"/>
</dbReference>
<dbReference type="HAMAP" id="MF_01937">
    <property type="entry name" value="MenA_1"/>
    <property type="match status" value="1"/>
</dbReference>
<comment type="similarity">
    <text evidence="8">Belongs to the MenA family. Type 1 subfamily.</text>
</comment>
<dbReference type="AlphaFoldDB" id="A0A0P9GRQ7"/>
<dbReference type="PANTHER" id="PTHR13929:SF0">
    <property type="entry name" value="UBIA PRENYLTRANSFERASE DOMAIN-CONTAINING PROTEIN 1"/>
    <property type="match status" value="1"/>
</dbReference>
<feature type="transmembrane region" description="Helical" evidence="8">
    <location>
        <begin position="127"/>
        <end position="143"/>
    </location>
</feature>
<proteinExistence type="inferred from homology"/>
<dbReference type="GO" id="GO:0046428">
    <property type="term" value="F:1,4-dihydroxy-2-naphthoate polyprenyltransferase activity"/>
    <property type="evidence" value="ECO:0007669"/>
    <property type="project" value="UniProtKB-UniRule"/>
</dbReference>
<dbReference type="InterPro" id="IPR004657">
    <property type="entry name" value="MenA"/>
</dbReference>
<feature type="transmembrane region" description="Helical" evidence="8">
    <location>
        <begin position="181"/>
        <end position="201"/>
    </location>
</feature>
<dbReference type="NCBIfam" id="NF004749">
    <property type="entry name" value="PRK06080.1-1"/>
    <property type="match status" value="1"/>
</dbReference>
<evidence type="ECO:0000256" key="9">
    <source>
        <dbReference type="NCBIfam" id="TIGR00751"/>
    </source>
</evidence>
<dbReference type="EMBL" id="LJCO01000046">
    <property type="protein sequence ID" value="KPV43697.1"/>
    <property type="molecule type" value="Genomic_DNA"/>
</dbReference>
<dbReference type="PANTHER" id="PTHR13929">
    <property type="entry name" value="1,4-DIHYDROXY-2-NAPHTHOATE OCTAPRENYLTRANSFERASE"/>
    <property type="match status" value="1"/>
</dbReference>
<comment type="pathway">
    <text evidence="8">Quinol/quinone metabolism; menaquinone biosynthesis; menaquinol from 1,4-dihydroxy-2-naphthoate: step 1/2.</text>
</comment>
<evidence type="ECO:0000256" key="4">
    <source>
        <dbReference type="ARBA" id="ARBA00022679"/>
    </source>
</evidence>
<feature type="transmembrane region" description="Helical" evidence="8">
    <location>
        <begin position="103"/>
        <end position="121"/>
    </location>
</feature>
<feature type="transmembrane region" description="Helical" evidence="8">
    <location>
        <begin position="155"/>
        <end position="175"/>
    </location>
</feature>
<keyword evidence="5 8" id="KW-0812">Transmembrane</keyword>
<dbReference type="NCBIfam" id="TIGR00751">
    <property type="entry name" value="menA"/>
    <property type="match status" value="1"/>
</dbReference>
<dbReference type="Gene3D" id="1.10.357.140">
    <property type="entry name" value="UbiA prenyltransferase"/>
    <property type="match status" value="1"/>
</dbReference>
<dbReference type="Gene3D" id="1.20.120.1780">
    <property type="entry name" value="UbiA prenyltransferase"/>
    <property type="match status" value="1"/>
</dbReference>
<evidence type="ECO:0000313" key="11">
    <source>
        <dbReference type="Proteomes" id="UP000050482"/>
    </source>
</evidence>
<evidence type="ECO:0000256" key="7">
    <source>
        <dbReference type="ARBA" id="ARBA00023136"/>
    </source>
</evidence>
<dbReference type="Proteomes" id="UP000050482">
    <property type="component" value="Unassembled WGS sequence"/>
</dbReference>
<evidence type="ECO:0000256" key="1">
    <source>
        <dbReference type="ARBA" id="ARBA00004141"/>
    </source>
</evidence>
<gene>
    <name evidence="8" type="primary">menA</name>
    <name evidence="10" type="ORF">AN477_11075</name>
</gene>
<comment type="caution">
    <text evidence="10">The sequence shown here is derived from an EMBL/GenBank/DDBJ whole genome shotgun (WGS) entry which is preliminary data.</text>
</comment>
<keyword evidence="7 8" id="KW-0472">Membrane</keyword>
<feature type="transmembrane region" description="Helical" evidence="8">
    <location>
        <begin position="51"/>
        <end position="71"/>
    </location>
</feature>
<dbReference type="PATRIC" id="fig|471514.4.peg.2019"/>
<keyword evidence="6 8" id="KW-1133">Transmembrane helix</keyword>
<name>A0A0P9GRQ7_9BACL</name>
<dbReference type="EC" id="2.5.1.74" evidence="8 9"/>
<dbReference type="PIRSF" id="PIRSF005355">
    <property type="entry name" value="UBIAD1"/>
    <property type="match status" value="1"/>
</dbReference>
<protein>
    <recommendedName>
        <fullName evidence="8 9">1,4-dihydroxy-2-naphthoate octaprenyltransferase</fullName>
        <shortName evidence="8">DHNA-octaprenyltransferase</shortName>
        <ecNumber evidence="8 9">2.5.1.74</ecNumber>
    </recommendedName>
</protein>
<comment type="catalytic activity">
    <reaction evidence="8">
        <text>an all-trans-polyprenyl diphosphate + 1,4-dihydroxy-2-naphthoate + H(+) = a 2-demethylmenaquinol + CO2 + diphosphate</text>
        <dbReference type="Rhea" id="RHEA:26478"/>
        <dbReference type="Rhea" id="RHEA-COMP:9563"/>
        <dbReference type="Rhea" id="RHEA-COMP:9564"/>
        <dbReference type="ChEBI" id="CHEBI:11173"/>
        <dbReference type="ChEBI" id="CHEBI:15378"/>
        <dbReference type="ChEBI" id="CHEBI:16526"/>
        <dbReference type="ChEBI" id="CHEBI:33019"/>
        <dbReference type="ChEBI" id="CHEBI:55437"/>
        <dbReference type="ChEBI" id="CHEBI:58914"/>
        <dbReference type="EC" id="2.5.1.74"/>
    </reaction>
</comment>
<dbReference type="STRING" id="471514.AN477_11075"/>
<feature type="transmembrane region" description="Helical" evidence="8">
    <location>
        <begin position="23"/>
        <end position="45"/>
    </location>
</feature>
<reference evidence="10 11" key="1">
    <citation type="submission" date="2015-09" db="EMBL/GenBank/DDBJ databases">
        <title>Draft genome sequence of Alicyclobacillus ferrooxydans DSM 22381.</title>
        <authorList>
            <person name="Hemp J."/>
        </authorList>
    </citation>
    <scope>NUCLEOTIDE SEQUENCE [LARGE SCALE GENOMIC DNA]</scope>
    <source>
        <strain evidence="10 11">TC-34</strain>
    </source>
</reference>
<dbReference type="Pfam" id="PF01040">
    <property type="entry name" value="UbiA"/>
    <property type="match status" value="1"/>
</dbReference>
<evidence type="ECO:0000256" key="3">
    <source>
        <dbReference type="ARBA" id="ARBA00022475"/>
    </source>
</evidence>
<comment type="subcellular location">
    <subcellularLocation>
        <location evidence="8">Cell membrane</location>
        <topology evidence="8">Multi-pass membrane protein</topology>
    </subcellularLocation>
    <subcellularLocation>
        <location evidence="1">Membrane</location>
        <topology evidence="1">Multi-pass membrane protein</topology>
    </subcellularLocation>
</comment>
<comment type="function">
    <text evidence="8">Conversion of 1,4-dihydroxy-2-naphthoate (DHNA) to demethylmenaquinone (DMK).</text>
</comment>
<evidence type="ECO:0000313" key="10">
    <source>
        <dbReference type="EMBL" id="KPV43697.1"/>
    </source>
</evidence>
<sequence>MCTVGQEDETVTFRQRLGLVWRLLRPFTLTASIVPVLIGSSLAFGQGHFRTSLFFAFLIASILIQSATNMFNEYFDHRRGLDTKEMVGIAGTIVHDGVSPKKVLAAAWTFILIAVLLGVYICAMSSWWIALVGVLCLAVAYFYSGGPKPLAYTPFGEIAASIAMGPVIVLLAYYIQESDITTRAVMVSVPIGLLIGAILLGNNIRDMEQDRIGGRRTVPILFGRERGRRLFAGVFILSYVLVLGLIATRELTLWALLVLLTIPSAVYVVRLYYRFSEPKQLHPAVKGTSQLLFRFGALLFVAMLIGSFVPLNV</sequence>
<feature type="transmembrane region" description="Helical" evidence="8">
    <location>
        <begin position="230"/>
        <end position="247"/>
    </location>
</feature>
<keyword evidence="4 8" id="KW-0808">Transferase</keyword>
<keyword evidence="2 8" id="KW-0474">Menaquinone biosynthesis</keyword>
<evidence type="ECO:0000256" key="6">
    <source>
        <dbReference type="ARBA" id="ARBA00022989"/>
    </source>
</evidence>
<keyword evidence="11" id="KW-1185">Reference proteome</keyword>
<dbReference type="GO" id="GO:0009234">
    <property type="term" value="P:menaquinone biosynthetic process"/>
    <property type="evidence" value="ECO:0007669"/>
    <property type="project" value="UniProtKB-UniRule"/>
</dbReference>
<dbReference type="CDD" id="cd13962">
    <property type="entry name" value="PT_UbiA_UBIAD1"/>
    <property type="match status" value="1"/>
</dbReference>
<dbReference type="UniPathway" id="UPA00079">
    <property type="reaction ID" value="UER00168"/>
</dbReference>
<evidence type="ECO:0000256" key="2">
    <source>
        <dbReference type="ARBA" id="ARBA00022428"/>
    </source>
</evidence>
<dbReference type="GO" id="GO:0042371">
    <property type="term" value="P:vitamin K biosynthetic process"/>
    <property type="evidence" value="ECO:0007669"/>
    <property type="project" value="TreeGrafter"/>
</dbReference>
<evidence type="ECO:0000256" key="5">
    <source>
        <dbReference type="ARBA" id="ARBA00022692"/>
    </source>
</evidence>
<dbReference type="InterPro" id="IPR000537">
    <property type="entry name" value="UbiA_prenyltransferase"/>
</dbReference>
<organism evidence="10 11">
    <name type="scientific">Alicyclobacillus ferrooxydans</name>
    <dbReference type="NCBI Taxonomy" id="471514"/>
    <lineage>
        <taxon>Bacteria</taxon>
        <taxon>Bacillati</taxon>
        <taxon>Bacillota</taxon>
        <taxon>Bacilli</taxon>
        <taxon>Bacillales</taxon>
        <taxon>Alicyclobacillaceae</taxon>
        <taxon>Alicyclobacillus</taxon>
    </lineage>
</organism>
<feature type="transmembrane region" description="Helical" evidence="8">
    <location>
        <begin position="292"/>
        <end position="311"/>
    </location>
</feature>
<dbReference type="InterPro" id="IPR044878">
    <property type="entry name" value="UbiA_sf"/>
</dbReference>
<keyword evidence="3 8" id="KW-1003">Cell membrane</keyword>
<feature type="transmembrane region" description="Helical" evidence="8">
    <location>
        <begin position="253"/>
        <end position="272"/>
    </location>
</feature>